<dbReference type="EMBL" id="KE148149">
    <property type="protein sequence ID" value="EPE08409.1"/>
    <property type="molecule type" value="Genomic_DNA"/>
</dbReference>
<feature type="compositionally biased region" description="Low complexity" evidence="1">
    <location>
        <begin position="203"/>
        <end position="221"/>
    </location>
</feature>
<feature type="region of interest" description="Disordered" evidence="1">
    <location>
        <begin position="174"/>
        <end position="227"/>
    </location>
</feature>
<name>S3C4G3_OPHP1</name>
<feature type="region of interest" description="Disordered" evidence="1">
    <location>
        <begin position="111"/>
        <end position="139"/>
    </location>
</feature>
<feature type="compositionally biased region" description="Basic residues" evidence="1">
    <location>
        <begin position="607"/>
        <end position="618"/>
    </location>
</feature>
<dbReference type="OrthoDB" id="5336565at2759"/>
<feature type="compositionally biased region" description="Pro residues" evidence="1">
    <location>
        <begin position="193"/>
        <end position="202"/>
    </location>
</feature>
<dbReference type="AlphaFoldDB" id="S3C4G3"/>
<dbReference type="OMA" id="GARIMHA"/>
<reference evidence="2 3" key="1">
    <citation type="journal article" date="2013" name="BMC Genomics">
        <title>The genome and transcriptome of the pine saprophyte Ophiostoma piceae, and a comparison with the bark beetle-associated pine pathogen Grosmannia clavigera.</title>
        <authorList>
            <person name="Haridas S."/>
            <person name="Wang Y."/>
            <person name="Lim L."/>
            <person name="Massoumi Alamouti S."/>
            <person name="Jackman S."/>
            <person name="Docking R."/>
            <person name="Robertson G."/>
            <person name="Birol I."/>
            <person name="Bohlmann J."/>
            <person name="Breuil C."/>
        </authorList>
    </citation>
    <scope>NUCLEOTIDE SEQUENCE [LARGE SCALE GENOMIC DNA]</scope>
    <source>
        <strain evidence="2 3">UAMH 11346</strain>
    </source>
</reference>
<evidence type="ECO:0000313" key="2">
    <source>
        <dbReference type="EMBL" id="EPE08409.1"/>
    </source>
</evidence>
<dbReference type="HOGENOM" id="CLU_023878_1_1_1"/>
<accession>S3C4G3</accession>
<proteinExistence type="predicted"/>
<evidence type="ECO:0000256" key="1">
    <source>
        <dbReference type="SAM" id="MobiDB-lite"/>
    </source>
</evidence>
<sequence length="618" mass="67828">MKHRLPPGLHTWNPSTNHAPRPRPIPRPAGHSKMRRGNAHGSPESLKRVTGTTKAPCLPTPAPTEEPDNFPPAFYDSLPTIFLTTRALRELNRRNRERQMLENAVVVTKKRKREETLQSDDIKASSHRPQRRSKVAAQSKLGVSPLARFACQGGPDLSDIRGMPSIEEAKLTLPQYPEPAVEEEQENDMPGDMRPPPVPPSAPSSVPSSAPMSANRTSETSSKSRRSSAYDSNFEYQLVRCLIFPPSYNYRTTGKLPPLPANWDQVYNKLSLHRRSVSPSILSESRFMDFRIKSWTSSESTIMDLLKDLNGTSPGIQTEGNVLFTNIVSITDGLGVSPKPDSFDGAALSDLHPKVRDTLCKYIIPSLNQPVPVAPNFFMEVKTENGSPRVAVLQIIHNGAYGAMMMRKLQVYANNITSAAAGFDNNAYCFSATFAGSNLTLYAHHLMAPDTPDDRPKTFTSVLDCYAMGGNPMKWREGIKALRNLREHAKEVRDNLITDANSRARNLAMTEVKIPSPSLHAYGPIPSVETGQDDAAWVPTTAQKGKAPATTPARAPVKKAVLVGDDSIDDDRSSSFGEEPLVSSEDGTPSSRSRGKARPSVGIPTRRSSRRKSKAPPN</sequence>
<keyword evidence="3" id="KW-1185">Reference proteome</keyword>
<dbReference type="STRING" id="1262450.S3C4G3"/>
<dbReference type="Proteomes" id="UP000016923">
    <property type="component" value="Unassembled WGS sequence"/>
</dbReference>
<gene>
    <name evidence="2" type="ORF">F503_01192</name>
</gene>
<organism evidence="2 3">
    <name type="scientific">Ophiostoma piceae (strain UAMH 11346)</name>
    <name type="common">Sap stain fungus</name>
    <dbReference type="NCBI Taxonomy" id="1262450"/>
    <lineage>
        <taxon>Eukaryota</taxon>
        <taxon>Fungi</taxon>
        <taxon>Dikarya</taxon>
        <taxon>Ascomycota</taxon>
        <taxon>Pezizomycotina</taxon>
        <taxon>Sordariomycetes</taxon>
        <taxon>Sordariomycetidae</taxon>
        <taxon>Ophiostomatales</taxon>
        <taxon>Ophiostomataceae</taxon>
        <taxon>Ophiostoma</taxon>
    </lineage>
</organism>
<feature type="compositionally biased region" description="Basic residues" evidence="1">
    <location>
        <begin position="125"/>
        <end position="134"/>
    </location>
</feature>
<dbReference type="VEuPathDB" id="FungiDB:F503_01192"/>
<feature type="compositionally biased region" description="Basic and acidic residues" evidence="1">
    <location>
        <begin position="113"/>
        <end position="124"/>
    </location>
</feature>
<feature type="compositionally biased region" description="Acidic residues" evidence="1">
    <location>
        <begin position="180"/>
        <end position="189"/>
    </location>
</feature>
<feature type="region of interest" description="Disordered" evidence="1">
    <location>
        <begin position="1"/>
        <end position="67"/>
    </location>
</feature>
<protein>
    <submittedName>
        <fullName evidence="2">Uncharacterized protein</fullName>
    </submittedName>
</protein>
<evidence type="ECO:0000313" key="3">
    <source>
        <dbReference type="Proteomes" id="UP000016923"/>
    </source>
</evidence>
<dbReference type="eggNOG" id="ENOG502SJYB">
    <property type="taxonomic scope" value="Eukaryota"/>
</dbReference>
<feature type="region of interest" description="Disordered" evidence="1">
    <location>
        <begin position="541"/>
        <end position="618"/>
    </location>
</feature>